<name>A0A9J5WR37_SOLCO</name>
<gene>
    <name evidence="2" type="ORF">H5410_057754</name>
</gene>
<keyword evidence="1" id="KW-1133">Transmembrane helix</keyword>
<evidence type="ECO:0000313" key="3">
    <source>
        <dbReference type="Proteomes" id="UP000824120"/>
    </source>
</evidence>
<evidence type="ECO:0000256" key="1">
    <source>
        <dbReference type="SAM" id="Phobius"/>
    </source>
</evidence>
<evidence type="ECO:0000313" key="2">
    <source>
        <dbReference type="EMBL" id="KAG5577620.1"/>
    </source>
</evidence>
<reference evidence="2 3" key="1">
    <citation type="submission" date="2020-09" db="EMBL/GenBank/DDBJ databases">
        <title>De no assembly of potato wild relative species, Solanum commersonii.</title>
        <authorList>
            <person name="Cho K."/>
        </authorList>
    </citation>
    <scope>NUCLEOTIDE SEQUENCE [LARGE SCALE GENOMIC DNA]</scope>
    <source>
        <strain evidence="2">LZ3.2</strain>
        <tissue evidence="2">Leaf</tissue>
    </source>
</reference>
<organism evidence="2 3">
    <name type="scientific">Solanum commersonii</name>
    <name type="common">Commerson's wild potato</name>
    <name type="synonym">Commerson's nightshade</name>
    <dbReference type="NCBI Taxonomy" id="4109"/>
    <lineage>
        <taxon>Eukaryota</taxon>
        <taxon>Viridiplantae</taxon>
        <taxon>Streptophyta</taxon>
        <taxon>Embryophyta</taxon>
        <taxon>Tracheophyta</taxon>
        <taxon>Spermatophyta</taxon>
        <taxon>Magnoliopsida</taxon>
        <taxon>eudicotyledons</taxon>
        <taxon>Gunneridae</taxon>
        <taxon>Pentapetalae</taxon>
        <taxon>asterids</taxon>
        <taxon>lamiids</taxon>
        <taxon>Solanales</taxon>
        <taxon>Solanaceae</taxon>
        <taxon>Solanoideae</taxon>
        <taxon>Solaneae</taxon>
        <taxon>Solanum</taxon>
    </lineage>
</organism>
<proteinExistence type="predicted"/>
<feature type="transmembrane region" description="Helical" evidence="1">
    <location>
        <begin position="63"/>
        <end position="82"/>
    </location>
</feature>
<keyword evidence="1" id="KW-0812">Transmembrane</keyword>
<comment type="caution">
    <text evidence="2">The sequence shown here is derived from an EMBL/GenBank/DDBJ whole genome shotgun (WGS) entry which is preliminary data.</text>
</comment>
<dbReference type="AlphaFoldDB" id="A0A9J5WR37"/>
<dbReference type="EMBL" id="JACXVP010000011">
    <property type="protein sequence ID" value="KAG5577620.1"/>
    <property type="molecule type" value="Genomic_DNA"/>
</dbReference>
<protein>
    <submittedName>
        <fullName evidence="2">Uncharacterized protein</fullName>
    </submittedName>
</protein>
<accession>A0A9J5WR37</accession>
<dbReference type="Proteomes" id="UP000824120">
    <property type="component" value="Chromosome 11"/>
</dbReference>
<keyword evidence="1" id="KW-0472">Membrane</keyword>
<sequence>MVTVTMDNNTNLGGSTSLGHKVFEGEISKCSDILNGLSRTFESWSSWRICKAIKNIWKMMPSCIFWCVWGRCLLLFFSWTNYVPVNDVGWFVDFIGTLSLAQ</sequence>
<keyword evidence="3" id="KW-1185">Reference proteome</keyword>